<dbReference type="GO" id="GO:0032329">
    <property type="term" value="P:serine transport"/>
    <property type="evidence" value="ECO:0007669"/>
    <property type="project" value="TreeGrafter"/>
</dbReference>
<evidence type="ECO:0000256" key="2">
    <source>
        <dbReference type="ARBA" id="ARBA00022448"/>
    </source>
</evidence>
<organism evidence="7 8">
    <name type="scientific">Candidatus Fokinia solitaria</name>
    <dbReference type="NCBI Taxonomy" id="1802984"/>
    <lineage>
        <taxon>Bacteria</taxon>
        <taxon>Pseudomonadati</taxon>
        <taxon>Pseudomonadota</taxon>
        <taxon>Alphaproteobacteria</taxon>
        <taxon>Rickettsiales</taxon>
        <taxon>Candidatus Midichloriaceae</taxon>
        <taxon>Candidatus Fokinia</taxon>
    </lineage>
</organism>
<feature type="transmembrane region" description="Helical" evidence="6">
    <location>
        <begin position="72"/>
        <end position="92"/>
    </location>
</feature>
<dbReference type="InterPro" id="IPR001991">
    <property type="entry name" value="Na-dicarboxylate_symporter"/>
</dbReference>
<dbReference type="Gene3D" id="1.10.3860.10">
    <property type="entry name" value="Sodium:dicarboxylate symporter"/>
    <property type="match status" value="1"/>
</dbReference>
<keyword evidence="2" id="KW-0813">Transport</keyword>
<reference evidence="7 8" key="1">
    <citation type="journal article" date="2018" name="Genome Biol. Evol.">
        <title>The Genome Sequence of "Candidatus Fokinia solitaria": Insights on Reductive Evolution in Rickettsiales.</title>
        <authorList>
            <person name="Floriano A.M."/>
            <person name="Castelli M."/>
            <person name="Krenek S."/>
            <person name="Berendonk T.U."/>
            <person name="Bazzocchi C."/>
            <person name="Petroni G."/>
            <person name="Sassera D."/>
        </authorList>
    </citation>
    <scope>NUCLEOTIDE SEQUENCE [LARGE SCALE GENOMIC DNA]</scope>
    <source>
        <strain evidence="7">Rio ETE_ALG 3VII</strain>
    </source>
</reference>
<feature type="transmembrane region" description="Helical" evidence="6">
    <location>
        <begin position="130"/>
        <end position="150"/>
    </location>
</feature>
<evidence type="ECO:0000256" key="6">
    <source>
        <dbReference type="SAM" id="Phobius"/>
    </source>
</evidence>
<dbReference type="PANTHER" id="PTHR42865">
    <property type="entry name" value="PROTON/GLUTAMATE-ASPARTATE SYMPORTER"/>
    <property type="match status" value="1"/>
</dbReference>
<dbReference type="Pfam" id="PF00375">
    <property type="entry name" value="SDF"/>
    <property type="match status" value="1"/>
</dbReference>
<dbReference type="PANTHER" id="PTHR42865:SF8">
    <property type="entry name" value="SERINE_THREONINE TRANSPORTER SSTT"/>
    <property type="match status" value="1"/>
</dbReference>
<feature type="transmembrane region" description="Helical" evidence="6">
    <location>
        <begin position="205"/>
        <end position="231"/>
    </location>
</feature>
<dbReference type="KEGG" id="fso:Fsol_00155"/>
<evidence type="ECO:0000313" key="7">
    <source>
        <dbReference type="EMBL" id="AWD32962.1"/>
    </source>
</evidence>
<dbReference type="SUPFAM" id="SSF118215">
    <property type="entry name" value="Proton glutamate symport protein"/>
    <property type="match status" value="1"/>
</dbReference>
<keyword evidence="3 6" id="KW-0812">Transmembrane</keyword>
<comment type="subcellular location">
    <subcellularLocation>
        <location evidence="1">Membrane</location>
        <topology evidence="1">Multi-pass membrane protein</topology>
    </subcellularLocation>
</comment>
<evidence type="ECO:0000256" key="3">
    <source>
        <dbReference type="ARBA" id="ARBA00022692"/>
    </source>
</evidence>
<keyword evidence="4 6" id="KW-1133">Transmembrane helix</keyword>
<feature type="transmembrane region" description="Helical" evidence="6">
    <location>
        <begin position="43"/>
        <end position="60"/>
    </location>
</feature>
<gene>
    <name evidence="7" type="ORF">Fsol_00155</name>
</gene>
<evidence type="ECO:0000256" key="4">
    <source>
        <dbReference type="ARBA" id="ARBA00022989"/>
    </source>
</evidence>
<dbReference type="AlphaFoldDB" id="A0A2U8BRJ5"/>
<evidence type="ECO:0000256" key="5">
    <source>
        <dbReference type="ARBA" id="ARBA00023136"/>
    </source>
</evidence>
<feature type="transmembrane region" description="Helical" evidence="6">
    <location>
        <begin position="361"/>
        <end position="385"/>
    </location>
</feature>
<dbReference type="GO" id="GO:0005886">
    <property type="term" value="C:plasma membrane"/>
    <property type="evidence" value="ECO:0007669"/>
    <property type="project" value="TreeGrafter"/>
</dbReference>
<keyword evidence="8" id="KW-1185">Reference proteome</keyword>
<keyword evidence="5 6" id="KW-0472">Membrane</keyword>
<feature type="transmembrane region" description="Helical" evidence="6">
    <location>
        <begin position="279"/>
        <end position="304"/>
    </location>
</feature>
<evidence type="ECO:0000313" key="8">
    <source>
        <dbReference type="Proteomes" id="UP000244519"/>
    </source>
</evidence>
<proteinExistence type="predicted"/>
<feature type="transmembrane region" description="Helical" evidence="6">
    <location>
        <begin position="316"/>
        <end position="341"/>
    </location>
</feature>
<dbReference type="GO" id="GO:0005295">
    <property type="term" value="F:neutral L-amino acid:sodium symporter activity"/>
    <property type="evidence" value="ECO:0007669"/>
    <property type="project" value="TreeGrafter"/>
</dbReference>
<sequence>MSFLKSSSFRIILAIISVLFFHEYISSRIQSFIYSISLLLKDIMRVCVPFIIFHSVYFCFRKLDSKEGIRFITLLLLCIILSNFLSIFTSVFTSAIALKFTAITCCDSQISISDKTIKQLFVLGIPTFPLYLNVVVFVFSAFLGLIINIHDSCYRYTVDKIASVIRIAVKFLINYVILPLIPIFIAGFIFKILQDKGLQNTLRSYPVNLTISICLMFIYLGIMFIIAALAATNRSAKQIAITLIKPTITGFSTMSSTIALPLSIEAVEQNVLNKENGKAAITIATTVHTIGESILIPFLAILVHQSASVSLSTYEILMLLLIVNIAKFSGSGIPSGGIFIIAPMLGEYLHFTPEALGIMTAIYIVMDSIGTAGNVIGNNLFAIIFDRIYLKVLKRNTSKLPK</sequence>
<protein>
    <submittedName>
        <fullName evidence="7">Putative sodium:dicarboxylate symporter family protein</fullName>
    </submittedName>
</protein>
<dbReference type="RefSeq" id="WP_108673005.1">
    <property type="nucleotide sequence ID" value="NZ_CP025989.1"/>
</dbReference>
<name>A0A2U8BRJ5_9RICK</name>
<dbReference type="InterPro" id="IPR036458">
    <property type="entry name" value="Na:dicarbo_symporter_sf"/>
</dbReference>
<dbReference type="OrthoDB" id="9768885at2"/>
<accession>A0A2U8BRJ5</accession>
<dbReference type="Proteomes" id="UP000244519">
    <property type="component" value="Chromosome"/>
</dbReference>
<evidence type="ECO:0000256" key="1">
    <source>
        <dbReference type="ARBA" id="ARBA00004141"/>
    </source>
</evidence>
<dbReference type="EMBL" id="CP025989">
    <property type="protein sequence ID" value="AWD32962.1"/>
    <property type="molecule type" value="Genomic_DNA"/>
</dbReference>
<feature type="transmembrane region" description="Helical" evidence="6">
    <location>
        <begin position="243"/>
        <end position="264"/>
    </location>
</feature>
<feature type="transmembrane region" description="Helical" evidence="6">
    <location>
        <begin position="171"/>
        <end position="193"/>
    </location>
</feature>